<dbReference type="InterPro" id="IPR006054">
    <property type="entry name" value="DnaQ"/>
</dbReference>
<dbReference type="InterPro" id="IPR012337">
    <property type="entry name" value="RNaseH-like_sf"/>
</dbReference>
<dbReference type="GO" id="GO:0003677">
    <property type="term" value="F:DNA binding"/>
    <property type="evidence" value="ECO:0007669"/>
    <property type="project" value="InterPro"/>
</dbReference>
<gene>
    <name evidence="7" type="ORF">OLMES_3743</name>
</gene>
<dbReference type="PANTHER" id="PTHR30231">
    <property type="entry name" value="DNA POLYMERASE III SUBUNIT EPSILON"/>
    <property type="match status" value="1"/>
</dbReference>
<name>A0A1Y0IEG3_9GAMM</name>
<dbReference type="Proteomes" id="UP000196027">
    <property type="component" value="Chromosome"/>
</dbReference>
<dbReference type="OrthoDB" id="5497329at2"/>
<dbReference type="InterPro" id="IPR013520">
    <property type="entry name" value="Ribonucl_H"/>
</dbReference>
<evidence type="ECO:0000256" key="3">
    <source>
        <dbReference type="ARBA" id="ARBA00022801"/>
    </source>
</evidence>
<dbReference type="GO" id="GO:0006260">
    <property type="term" value="P:DNA replication"/>
    <property type="evidence" value="ECO:0007669"/>
    <property type="project" value="InterPro"/>
</dbReference>
<accession>A0A1Y0IEG3</accession>
<keyword evidence="8" id="KW-1185">Reference proteome</keyword>
<keyword evidence="2" id="KW-0540">Nuclease</keyword>
<dbReference type="GO" id="GO:0005829">
    <property type="term" value="C:cytosol"/>
    <property type="evidence" value="ECO:0007669"/>
    <property type="project" value="TreeGrafter"/>
</dbReference>
<dbReference type="SMART" id="SM00479">
    <property type="entry name" value="EXOIII"/>
    <property type="match status" value="1"/>
</dbReference>
<dbReference type="GO" id="GO:0008408">
    <property type="term" value="F:3'-5' exonuclease activity"/>
    <property type="evidence" value="ECO:0007669"/>
    <property type="project" value="TreeGrafter"/>
</dbReference>
<dbReference type="Gene3D" id="3.30.420.10">
    <property type="entry name" value="Ribonuclease H-like superfamily/Ribonuclease H"/>
    <property type="match status" value="1"/>
</dbReference>
<keyword evidence="3" id="KW-0378">Hydrolase</keyword>
<evidence type="ECO:0000313" key="8">
    <source>
        <dbReference type="Proteomes" id="UP000196027"/>
    </source>
</evidence>
<comment type="catalytic activity">
    <reaction evidence="5">
        <text>DNA(n) + a 2'-deoxyribonucleoside 5'-triphosphate = DNA(n+1) + diphosphate</text>
        <dbReference type="Rhea" id="RHEA:22508"/>
        <dbReference type="Rhea" id="RHEA-COMP:17339"/>
        <dbReference type="Rhea" id="RHEA-COMP:17340"/>
        <dbReference type="ChEBI" id="CHEBI:33019"/>
        <dbReference type="ChEBI" id="CHEBI:61560"/>
        <dbReference type="ChEBI" id="CHEBI:173112"/>
        <dbReference type="EC" id="2.7.7.7"/>
    </reaction>
</comment>
<organism evidence="7 8">
    <name type="scientific">Oleiphilus messinensis</name>
    <dbReference type="NCBI Taxonomy" id="141451"/>
    <lineage>
        <taxon>Bacteria</taxon>
        <taxon>Pseudomonadati</taxon>
        <taxon>Pseudomonadota</taxon>
        <taxon>Gammaproteobacteria</taxon>
        <taxon>Oceanospirillales</taxon>
        <taxon>Oleiphilaceae</taxon>
        <taxon>Oleiphilus</taxon>
    </lineage>
</organism>
<proteinExistence type="predicted"/>
<reference evidence="7 8" key="1">
    <citation type="submission" date="2017-05" db="EMBL/GenBank/DDBJ databases">
        <title>Genomic insights into alkan degradation activity of Oleiphilus messinensis.</title>
        <authorList>
            <person name="Kozyavkin S.A."/>
            <person name="Slesarev A.I."/>
            <person name="Golyshin P.N."/>
            <person name="Korzhenkov A."/>
            <person name="Golyshina O.N."/>
            <person name="Toshchakov S.V."/>
        </authorList>
    </citation>
    <scope>NUCLEOTIDE SEQUENCE [LARGE SCALE GENOMIC DNA]</scope>
    <source>
        <strain evidence="7 8">ME102</strain>
    </source>
</reference>
<dbReference type="PANTHER" id="PTHR30231:SF4">
    <property type="entry name" value="PROTEIN NEN2"/>
    <property type="match status" value="1"/>
</dbReference>
<evidence type="ECO:0000313" key="7">
    <source>
        <dbReference type="EMBL" id="ARU57764.1"/>
    </source>
</evidence>
<evidence type="ECO:0000256" key="2">
    <source>
        <dbReference type="ARBA" id="ARBA00022722"/>
    </source>
</evidence>
<feature type="domain" description="Exonuclease" evidence="6">
    <location>
        <begin position="40"/>
        <end position="215"/>
    </location>
</feature>
<dbReference type="Pfam" id="PF00929">
    <property type="entry name" value="RNase_T"/>
    <property type="match status" value="1"/>
</dbReference>
<evidence type="ECO:0000259" key="6">
    <source>
        <dbReference type="SMART" id="SM00479"/>
    </source>
</evidence>
<evidence type="ECO:0000256" key="5">
    <source>
        <dbReference type="ARBA" id="ARBA00049244"/>
    </source>
</evidence>
<protein>
    <recommendedName>
        <fullName evidence="1">DNA-directed DNA polymerase</fullName>
        <ecNumber evidence="1">2.7.7.7</ecNumber>
    </recommendedName>
</protein>
<dbReference type="RefSeq" id="WP_087462625.1">
    <property type="nucleotide sequence ID" value="NZ_CP021425.1"/>
</dbReference>
<dbReference type="EMBL" id="CP021425">
    <property type="protein sequence ID" value="ARU57764.1"/>
    <property type="molecule type" value="Genomic_DNA"/>
</dbReference>
<keyword evidence="4 7" id="KW-0269">Exonuclease</keyword>
<sequence length="241" mass="26848">MGLIDSLTGWLRNDPAKKQISHLLPDSQYQSSDTSLDQTHFTVFDLETTGLNIHKDQILAMGAVKIEHNRVHLDQQFELLVNSQQRALSEATLVHGLSPGEIATGHNPVEALTQFFQFCGDTVLVGYHVEFDRAVLGRACKNLLNYKVPFLFLDVADLARIFLKDRLPSGQRTPKGLDDWATLLQLDSGIERHHASADALLTAELFLICLNQAKAQQVTTLTELKQKITLSGKLLQSQSHI</sequence>
<dbReference type="SUPFAM" id="SSF53098">
    <property type="entry name" value="Ribonuclease H-like"/>
    <property type="match status" value="1"/>
</dbReference>
<dbReference type="AlphaFoldDB" id="A0A1Y0IEG3"/>
<evidence type="ECO:0000256" key="1">
    <source>
        <dbReference type="ARBA" id="ARBA00012417"/>
    </source>
</evidence>
<evidence type="ECO:0000256" key="4">
    <source>
        <dbReference type="ARBA" id="ARBA00022839"/>
    </source>
</evidence>
<dbReference type="CDD" id="cd06127">
    <property type="entry name" value="DEDDh"/>
    <property type="match status" value="1"/>
</dbReference>
<dbReference type="NCBIfam" id="TIGR00573">
    <property type="entry name" value="dnaq"/>
    <property type="match status" value="1"/>
</dbReference>
<dbReference type="EC" id="2.7.7.7" evidence="1"/>
<dbReference type="KEGG" id="ome:OLMES_3743"/>
<dbReference type="InterPro" id="IPR036397">
    <property type="entry name" value="RNaseH_sf"/>
</dbReference>
<dbReference type="GO" id="GO:0003887">
    <property type="term" value="F:DNA-directed DNA polymerase activity"/>
    <property type="evidence" value="ECO:0007669"/>
    <property type="project" value="UniProtKB-EC"/>
</dbReference>